<reference evidence="9 10" key="1">
    <citation type="submission" date="2017-04" db="EMBL/GenBank/DDBJ databases">
        <authorList>
            <person name="Afonso C.L."/>
            <person name="Miller P.J."/>
            <person name="Scott M.A."/>
            <person name="Spackman E."/>
            <person name="Goraichik I."/>
            <person name="Dimitrov K.M."/>
            <person name="Suarez D.L."/>
            <person name="Swayne D.E."/>
        </authorList>
    </citation>
    <scope>NUCLEOTIDE SEQUENCE [LARGE SCALE GENOMIC DNA]</scope>
    <source>
        <strain evidence="9 10">DSM 3385</strain>
    </source>
</reference>
<keyword evidence="6 7" id="KW-0472">Membrane</keyword>
<dbReference type="PANTHER" id="PTHR31272">
    <property type="entry name" value="CYTOCHROME C-TYPE BIOGENESIS PROTEIN HI_1454-RELATED"/>
    <property type="match status" value="1"/>
</dbReference>
<evidence type="ECO:0000256" key="4">
    <source>
        <dbReference type="ARBA" id="ARBA00022748"/>
    </source>
</evidence>
<name>A0A1W2A0H5_9BACT</name>
<comment type="subcellular location">
    <subcellularLocation>
        <location evidence="1">Membrane</location>
        <topology evidence="1">Multi-pass membrane protein</topology>
    </subcellularLocation>
</comment>
<proteinExistence type="inferred from homology"/>
<dbReference type="STRING" id="1121400.SAMN02746065_1041"/>
<keyword evidence="4" id="KW-0201">Cytochrome c-type biogenesis</keyword>
<evidence type="ECO:0000259" key="8">
    <source>
        <dbReference type="Pfam" id="PF02683"/>
    </source>
</evidence>
<evidence type="ECO:0000256" key="7">
    <source>
        <dbReference type="SAM" id="Phobius"/>
    </source>
</evidence>
<feature type="domain" description="Cytochrome C biogenesis protein transmembrane" evidence="8">
    <location>
        <begin position="9"/>
        <end position="223"/>
    </location>
</feature>
<evidence type="ECO:0000256" key="5">
    <source>
        <dbReference type="ARBA" id="ARBA00022989"/>
    </source>
</evidence>
<dbReference type="RefSeq" id="WP_084067239.1">
    <property type="nucleotide sequence ID" value="NZ_FWXY01000004.1"/>
</dbReference>
<dbReference type="Pfam" id="PF02683">
    <property type="entry name" value="DsbD_TM"/>
    <property type="match status" value="1"/>
</dbReference>
<evidence type="ECO:0000256" key="3">
    <source>
        <dbReference type="ARBA" id="ARBA00022692"/>
    </source>
</evidence>
<keyword evidence="3 7" id="KW-0812">Transmembrane</keyword>
<organism evidence="9 10">
    <name type="scientific">Desulfocicer vacuolatum DSM 3385</name>
    <dbReference type="NCBI Taxonomy" id="1121400"/>
    <lineage>
        <taxon>Bacteria</taxon>
        <taxon>Pseudomonadati</taxon>
        <taxon>Thermodesulfobacteriota</taxon>
        <taxon>Desulfobacteria</taxon>
        <taxon>Desulfobacterales</taxon>
        <taxon>Desulfobacteraceae</taxon>
        <taxon>Desulfocicer</taxon>
    </lineage>
</organism>
<feature type="transmembrane region" description="Helical" evidence="7">
    <location>
        <begin position="202"/>
        <end position="222"/>
    </location>
</feature>
<dbReference type="InterPro" id="IPR051790">
    <property type="entry name" value="Cytochrome_c-biogenesis_DsbD"/>
</dbReference>
<dbReference type="InterPro" id="IPR003834">
    <property type="entry name" value="Cyt_c_assmbl_TM_dom"/>
</dbReference>
<feature type="transmembrane region" description="Helical" evidence="7">
    <location>
        <begin position="12"/>
        <end position="34"/>
    </location>
</feature>
<dbReference type="Proteomes" id="UP000192418">
    <property type="component" value="Unassembled WGS sequence"/>
</dbReference>
<evidence type="ECO:0000256" key="2">
    <source>
        <dbReference type="ARBA" id="ARBA00006143"/>
    </source>
</evidence>
<accession>A0A1W2A0H5</accession>
<keyword evidence="5 7" id="KW-1133">Transmembrane helix</keyword>
<sequence length="232" mass="25141">MFTETVSYQAALMAGLLSFFSPCILPLIPAYFTFITGLSLDELTQDTGKTRQKVILATLAYVCGFSTVFILLGASASFMGGIIARYSWVVRYLGGGIILIFGCHLLGWINITGLNFEKRIHLDKKPMHVMGTFVIGMAFGAGWSPCIGPMLGSILIVAGSQETVMQGIVLLSIYSAGLALPFLLISFFINRIIDIMGRATKVLGYVNKVAGILLIIMGILLITDKFRLLATL</sequence>
<keyword evidence="10" id="KW-1185">Reference proteome</keyword>
<feature type="transmembrane region" description="Helical" evidence="7">
    <location>
        <begin position="89"/>
        <end position="111"/>
    </location>
</feature>
<comment type="similarity">
    <text evidence="2">Belongs to the DsbD family.</text>
</comment>
<dbReference type="OrthoDB" id="9803065at2"/>
<feature type="transmembrane region" description="Helical" evidence="7">
    <location>
        <begin position="164"/>
        <end position="190"/>
    </location>
</feature>
<dbReference type="GO" id="GO:0016020">
    <property type="term" value="C:membrane"/>
    <property type="evidence" value="ECO:0007669"/>
    <property type="project" value="UniProtKB-SubCell"/>
</dbReference>
<feature type="transmembrane region" description="Helical" evidence="7">
    <location>
        <begin position="132"/>
        <end position="158"/>
    </location>
</feature>
<protein>
    <submittedName>
        <fullName evidence="9">Cytochrome c-type biogenesis protein</fullName>
    </submittedName>
</protein>
<gene>
    <name evidence="9" type="ORF">SAMN02746065_1041</name>
</gene>
<feature type="transmembrane region" description="Helical" evidence="7">
    <location>
        <begin position="54"/>
        <end position="83"/>
    </location>
</feature>
<evidence type="ECO:0000313" key="9">
    <source>
        <dbReference type="EMBL" id="SMC54140.1"/>
    </source>
</evidence>
<evidence type="ECO:0000256" key="6">
    <source>
        <dbReference type="ARBA" id="ARBA00023136"/>
    </source>
</evidence>
<dbReference type="PANTHER" id="PTHR31272:SF4">
    <property type="entry name" value="CYTOCHROME C-TYPE BIOGENESIS PROTEIN HI_1454-RELATED"/>
    <property type="match status" value="1"/>
</dbReference>
<dbReference type="GO" id="GO:0017004">
    <property type="term" value="P:cytochrome complex assembly"/>
    <property type="evidence" value="ECO:0007669"/>
    <property type="project" value="UniProtKB-KW"/>
</dbReference>
<dbReference type="EMBL" id="FWXY01000004">
    <property type="protein sequence ID" value="SMC54140.1"/>
    <property type="molecule type" value="Genomic_DNA"/>
</dbReference>
<dbReference type="AlphaFoldDB" id="A0A1W2A0H5"/>
<evidence type="ECO:0000313" key="10">
    <source>
        <dbReference type="Proteomes" id="UP000192418"/>
    </source>
</evidence>
<evidence type="ECO:0000256" key="1">
    <source>
        <dbReference type="ARBA" id="ARBA00004141"/>
    </source>
</evidence>